<keyword evidence="6 8" id="KW-0472">Membrane</keyword>
<feature type="transmembrane region" description="Helical" evidence="8">
    <location>
        <begin position="708"/>
        <end position="730"/>
    </location>
</feature>
<dbReference type="PANTHER" id="PTHR13018">
    <property type="entry name" value="PROBABLE MEMBRANE PROTEIN DUF221-RELATED"/>
    <property type="match status" value="1"/>
</dbReference>
<feature type="transmembrane region" description="Helical" evidence="8">
    <location>
        <begin position="643"/>
        <end position="664"/>
    </location>
</feature>
<evidence type="ECO:0000256" key="8">
    <source>
        <dbReference type="SAM" id="Phobius"/>
    </source>
</evidence>
<evidence type="ECO:0000256" key="2">
    <source>
        <dbReference type="ARBA" id="ARBA00007779"/>
    </source>
</evidence>
<sequence>MSATAMAATAVAAFPDFAVAGTSDATISGGNHGAFQQKPWDRQTRVHLYTQFVMSSLLGVGAFITFCILRPRWSKLYAARRRQRNAASRLPDLPKSFFGWIPVVWRITDEEVLESAGMDAYVMLSFFKFALRFLVVTFFFGVTIILPIHYKYTGKHGIPGWDDPGDNINRTHVDTVWTPSLEDKIETNPGYLWLYVVFTYVFSGLAVYFLIQETNKIITTRQRYLGNQTSTTDRTIRLSGVPPEMRTEEKIKDFIHGLQIGRVESVTLCHNWERLDMLMEERLDMIKKLEHVWIEYIGYQKTKRVNDTLPLVRTHQRGASVVSEDGTESSHLLSEEGNGHPQGPNTSRKRPTKRIWYGPFKLRSRKVDAIDYYEEKLRRLDEKILTARQTEYPPTAIAFVTMESLAAAQMVVQAILDPHPMQLLATLAPAPADVLWKNTYVPRQRRMFQSWSITISIAFLTVFWSVLLLPVAYLLELETLHKIFPSLADMLARHSILKSFVQTTLPTLAISLLTVAVPYVYEWLSGHQGMMSRGEIELSLLSKNFFFSFFNLFLVFTVFGTASTFYGFWKNIRDAFKDATTIAFALATSLESFTRFYMNLIILQGLGLFPFKLLELGSVIMYPIRLLRATTPRDFAEMTRPPVFSYGFSIPQTIFVFIICIVYSVFPSSWMISLGGLVYFGLGHFIYKYQLLYAMDHQQHSTGRAWPIICSRVFLGLIVFQLAMIGVLALRKAITRSVLLLPLLAVTVWFTYFFWHTYEPLMKFIALRSIDRSLLAADETSPSPSSVMSPPSGLDRDLLPIRIGGHDIGLKLKKYVNPSLILPLDGPWVPGRDNTSALDESYFSHAHSAVSNGV</sequence>
<dbReference type="VEuPathDB" id="FungiDB:C8Q69DRAFT_460070"/>
<evidence type="ECO:0000256" key="7">
    <source>
        <dbReference type="SAM" id="MobiDB-lite"/>
    </source>
</evidence>
<proteinExistence type="inferred from homology"/>
<evidence type="ECO:0000256" key="6">
    <source>
        <dbReference type="ARBA" id="ARBA00023136"/>
    </source>
</evidence>
<dbReference type="Pfam" id="PF02714">
    <property type="entry name" value="RSN1_7TM"/>
    <property type="match status" value="1"/>
</dbReference>
<keyword evidence="5 8" id="KW-1133">Transmembrane helix</keyword>
<feature type="transmembrane region" description="Helical" evidence="8">
    <location>
        <begin position="453"/>
        <end position="475"/>
    </location>
</feature>
<feature type="region of interest" description="Disordered" evidence="7">
    <location>
        <begin position="317"/>
        <end position="352"/>
    </location>
</feature>
<feature type="transmembrane region" description="Helical" evidence="8">
    <location>
        <begin position="736"/>
        <end position="755"/>
    </location>
</feature>
<evidence type="ECO:0000256" key="5">
    <source>
        <dbReference type="ARBA" id="ARBA00022989"/>
    </source>
</evidence>
<feature type="transmembrane region" description="Helical" evidence="8">
    <location>
        <begin position="670"/>
        <end position="687"/>
    </location>
</feature>
<evidence type="ECO:0000256" key="3">
    <source>
        <dbReference type="ARBA" id="ARBA00022448"/>
    </source>
</evidence>
<organism evidence="12 13">
    <name type="scientific">Byssochlamys spectabilis</name>
    <name type="common">Paecilomyces variotii</name>
    <dbReference type="NCBI Taxonomy" id="264951"/>
    <lineage>
        <taxon>Eukaryota</taxon>
        <taxon>Fungi</taxon>
        <taxon>Dikarya</taxon>
        <taxon>Ascomycota</taxon>
        <taxon>Pezizomycotina</taxon>
        <taxon>Eurotiomycetes</taxon>
        <taxon>Eurotiomycetidae</taxon>
        <taxon>Eurotiales</taxon>
        <taxon>Thermoascaceae</taxon>
        <taxon>Paecilomyces</taxon>
    </lineage>
</organism>
<keyword evidence="3" id="KW-0813">Transport</keyword>
<evidence type="ECO:0000313" key="12">
    <source>
        <dbReference type="EMBL" id="RWQ98751.1"/>
    </source>
</evidence>
<evidence type="ECO:0000259" key="11">
    <source>
        <dbReference type="Pfam" id="PF14703"/>
    </source>
</evidence>
<dbReference type="STRING" id="264951.A0A443I421"/>
<comment type="caution">
    <text evidence="12">The sequence shown here is derived from an EMBL/GenBank/DDBJ whole genome shotgun (WGS) entry which is preliminary data.</text>
</comment>
<reference evidence="12 13" key="1">
    <citation type="journal article" date="2018" name="Front. Microbiol.">
        <title>Genomic and genetic insights into a cosmopolitan fungus, Paecilomyces variotii (Eurotiales).</title>
        <authorList>
            <person name="Urquhart A.S."/>
            <person name="Mondo S.J."/>
            <person name="Makela M.R."/>
            <person name="Hane J.K."/>
            <person name="Wiebenga A."/>
            <person name="He G."/>
            <person name="Mihaltcheva S."/>
            <person name="Pangilinan J."/>
            <person name="Lipzen A."/>
            <person name="Barry K."/>
            <person name="de Vries R.P."/>
            <person name="Grigoriev I.V."/>
            <person name="Idnurm A."/>
        </authorList>
    </citation>
    <scope>NUCLEOTIDE SEQUENCE [LARGE SCALE GENOMIC DNA]</scope>
    <source>
        <strain evidence="12 13">CBS 101075</strain>
    </source>
</reference>
<evidence type="ECO:0000256" key="1">
    <source>
        <dbReference type="ARBA" id="ARBA00004141"/>
    </source>
</evidence>
<accession>A0A443I421</accession>
<evidence type="ECO:0000313" key="13">
    <source>
        <dbReference type="Proteomes" id="UP000283841"/>
    </source>
</evidence>
<feature type="domain" description="CSC1/OSCA1-like cytosolic" evidence="11">
    <location>
        <begin position="233"/>
        <end position="438"/>
    </location>
</feature>
<dbReference type="GeneID" id="39599402"/>
<dbReference type="GO" id="GO:0005886">
    <property type="term" value="C:plasma membrane"/>
    <property type="evidence" value="ECO:0007669"/>
    <property type="project" value="TreeGrafter"/>
</dbReference>
<dbReference type="InterPro" id="IPR027815">
    <property type="entry name" value="CSC1/OSCA1-like_cyt"/>
</dbReference>
<feature type="domain" description="CSC1/OSCA1-like N-terminal transmembrane" evidence="10">
    <location>
        <begin position="48"/>
        <end position="213"/>
    </location>
</feature>
<dbReference type="Proteomes" id="UP000283841">
    <property type="component" value="Unassembled WGS sequence"/>
</dbReference>
<gene>
    <name evidence="12" type="ORF">C8Q69DRAFT_460070</name>
</gene>
<name>A0A443I421_BYSSP</name>
<dbReference type="GO" id="GO:0005227">
    <property type="term" value="F:calcium-activated cation channel activity"/>
    <property type="evidence" value="ECO:0007669"/>
    <property type="project" value="InterPro"/>
</dbReference>
<dbReference type="Pfam" id="PF14703">
    <property type="entry name" value="PHM7_cyt"/>
    <property type="match status" value="1"/>
</dbReference>
<dbReference type="AlphaFoldDB" id="A0A443I421"/>
<feature type="transmembrane region" description="Helical" evidence="8">
    <location>
        <begin position="505"/>
        <end position="524"/>
    </location>
</feature>
<dbReference type="EMBL" id="RCNU01000002">
    <property type="protein sequence ID" value="RWQ98751.1"/>
    <property type="molecule type" value="Genomic_DNA"/>
</dbReference>
<dbReference type="Pfam" id="PF13967">
    <property type="entry name" value="RSN1_TM"/>
    <property type="match status" value="1"/>
</dbReference>
<evidence type="ECO:0000256" key="4">
    <source>
        <dbReference type="ARBA" id="ARBA00022692"/>
    </source>
</evidence>
<feature type="domain" description="CSC1/OSCA1-like 7TM region" evidence="9">
    <location>
        <begin position="450"/>
        <end position="727"/>
    </location>
</feature>
<dbReference type="InterPro" id="IPR032880">
    <property type="entry name" value="CSC1/OSCA1-like_N"/>
</dbReference>
<dbReference type="InterPro" id="IPR045122">
    <property type="entry name" value="Csc1-like"/>
</dbReference>
<feature type="transmembrane region" description="Helical" evidence="8">
    <location>
        <begin position="129"/>
        <end position="150"/>
    </location>
</feature>
<feature type="transmembrane region" description="Helical" evidence="8">
    <location>
        <begin position="596"/>
        <end position="622"/>
    </location>
</feature>
<comment type="similarity">
    <text evidence="2">Belongs to the CSC1 (TC 1.A.17) family.</text>
</comment>
<keyword evidence="4 8" id="KW-0812">Transmembrane</keyword>
<dbReference type="InterPro" id="IPR003864">
    <property type="entry name" value="CSC1/OSCA1-like_7TM"/>
</dbReference>
<evidence type="ECO:0000259" key="10">
    <source>
        <dbReference type="Pfam" id="PF13967"/>
    </source>
</evidence>
<feature type="transmembrane region" description="Helical" evidence="8">
    <location>
        <begin position="192"/>
        <end position="211"/>
    </location>
</feature>
<feature type="transmembrane region" description="Helical" evidence="8">
    <location>
        <begin position="49"/>
        <end position="69"/>
    </location>
</feature>
<dbReference type="RefSeq" id="XP_028488396.1">
    <property type="nucleotide sequence ID" value="XM_028630125.1"/>
</dbReference>
<feature type="transmembrane region" description="Helical" evidence="8">
    <location>
        <begin position="545"/>
        <end position="569"/>
    </location>
</feature>
<comment type="subcellular location">
    <subcellularLocation>
        <location evidence="1">Membrane</location>
        <topology evidence="1">Multi-pass membrane protein</topology>
    </subcellularLocation>
</comment>
<evidence type="ECO:0000259" key="9">
    <source>
        <dbReference type="Pfam" id="PF02714"/>
    </source>
</evidence>
<keyword evidence="13" id="KW-1185">Reference proteome</keyword>
<protein>
    <submittedName>
        <fullName evidence="12">Putative DUF221 domain protein</fullName>
    </submittedName>
</protein>
<dbReference type="PANTHER" id="PTHR13018:SF5">
    <property type="entry name" value="RE44586P"/>
    <property type="match status" value="1"/>
</dbReference>